<evidence type="ECO:0000256" key="1">
    <source>
        <dbReference type="ARBA" id="ARBA00004141"/>
    </source>
</evidence>
<keyword evidence="5 6" id="KW-0472">Membrane</keyword>
<name>A0ABU4L7H7_9ACTN</name>
<dbReference type="InterPro" id="IPR051204">
    <property type="entry name" value="ABC_transp_perm/SBD"/>
</dbReference>
<dbReference type="PANTHER" id="PTHR30177:SF4">
    <property type="entry name" value="OSMOPROTECTANT IMPORT PERMEASE PROTEIN OSMW"/>
    <property type="match status" value="1"/>
</dbReference>
<gene>
    <name evidence="8" type="ORF">PV517_20245</name>
</gene>
<organism evidence="8 9">
    <name type="scientific">Streptomyces griseiscabiei</name>
    <dbReference type="NCBI Taxonomy" id="2993540"/>
    <lineage>
        <taxon>Bacteria</taxon>
        <taxon>Bacillati</taxon>
        <taxon>Actinomycetota</taxon>
        <taxon>Actinomycetes</taxon>
        <taxon>Kitasatosporales</taxon>
        <taxon>Streptomycetaceae</taxon>
        <taxon>Streptomyces</taxon>
    </lineage>
</organism>
<dbReference type="SUPFAM" id="SSF161098">
    <property type="entry name" value="MetI-like"/>
    <property type="match status" value="1"/>
</dbReference>
<evidence type="ECO:0000259" key="7">
    <source>
        <dbReference type="PROSITE" id="PS50928"/>
    </source>
</evidence>
<evidence type="ECO:0000313" key="9">
    <source>
        <dbReference type="Proteomes" id="UP001271723"/>
    </source>
</evidence>
<dbReference type="InterPro" id="IPR000515">
    <property type="entry name" value="MetI-like"/>
</dbReference>
<evidence type="ECO:0000313" key="8">
    <source>
        <dbReference type="EMBL" id="MDX2911018.1"/>
    </source>
</evidence>
<evidence type="ECO:0000256" key="3">
    <source>
        <dbReference type="ARBA" id="ARBA00022692"/>
    </source>
</evidence>
<keyword evidence="9" id="KW-1185">Reference proteome</keyword>
<evidence type="ECO:0000256" key="2">
    <source>
        <dbReference type="ARBA" id="ARBA00022448"/>
    </source>
</evidence>
<sequence>MRYTTLSVLRNTIVGLQGIDPSVLDAARGMGMSPARILLGVELPLAVPIIGAGTRTAIVLAVATVPLGSFLGAGGLGATLFGAVRSDRPFAVLVASVMIAVLALLMDWAAGILQRCLTPRGIR</sequence>
<dbReference type="Proteomes" id="UP001271723">
    <property type="component" value="Unassembled WGS sequence"/>
</dbReference>
<keyword evidence="3 6" id="KW-0812">Transmembrane</keyword>
<keyword evidence="4 6" id="KW-1133">Transmembrane helix</keyword>
<evidence type="ECO:0000256" key="4">
    <source>
        <dbReference type="ARBA" id="ARBA00022989"/>
    </source>
</evidence>
<feature type="transmembrane region" description="Helical" evidence="6">
    <location>
        <begin position="58"/>
        <end position="84"/>
    </location>
</feature>
<comment type="caution">
    <text evidence="8">The sequence shown here is derived from an EMBL/GenBank/DDBJ whole genome shotgun (WGS) entry which is preliminary data.</text>
</comment>
<dbReference type="EMBL" id="JARAVY010000007">
    <property type="protein sequence ID" value="MDX2911018.1"/>
    <property type="molecule type" value="Genomic_DNA"/>
</dbReference>
<dbReference type="InterPro" id="IPR035906">
    <property type="entry name" value="MetI-like_sf"/>
</dbReference>
<dbReference type="PANTHER" id="PTHR30177">
    <property type="entry name" value="GLYCINE BETAINE/L-PROLINE TRANSPORT SYSTEM PERMEASE PROTEIN PROW"/>
    <property type="match status" value="1"/>
</dbReference>
<dbReference type="CDD" id="cd06261">
    <property type="entry name" value="TM_PBP2"/>
    <property type="match status" value="1"/>
</dbReference>
<proteinExistence type="inferred from homology"/>
<protein>
    <submittedName>
        <fullName evidence="8">ABC transporter permease subunit</fullName>
    </submittedName>
</protein>
<evidence type="ECO:0000256" key="6">
    <source>
        <dbReference type="RuleBase" id="RU363032"/>
    </source>
</evidence>
<reference evidence="8 9" key="1">
    <citation type="journal article" date="2023" name="Microb. Genom.">
        <title>Mesoterricola silvestris gen. nov., sp. nov., Mesoterricola sediminis sp. nov., Geothrix oryzae sp. nov., Geothrix edaphica sp. nov., Geothrix rubra sp. nov., and Geothrix limicola sp. nov., six novel members of Acidobacteriota isolated from soils.</title>
        <authorList>
            <person name="Weisberg A.J."/>
            <person name="Pearce E."/>
            <person name="Kramer C.G."/>
            <person name="Chang J.H."/>
            <person name="Clarke C.R."/>
        </authorList>
    </citation>
    <scope>NUCLEOTIDE SEQUENCE [LARGE SCALE GENOMIC DNA]</scope>
    <source>
        <strain evidence="8 9">NRRL_B-2795</strain>
    </source>
</reference>
<feature type="domain" description="ABC transmembrane type-1" evidence="7">
    <location>
        <begin position="1"/>
        <end position="110"/>
    </location>
</feature>
<dbReference type="Gene3D" id="1.10.3720.10">
    <property type="entry name" value="MetI-like"/>
    <property type="match status" value="1"/>
</dbReference>
<comment type="similarity">
    <text evidence="6">Belongs to the binding-protein-dependent transport system permease family.</text>
</comment>
<accession>A0ABU4L7H7</accession>
<dbReference type="Pfam" id="PF00528">
    <property type="entry name" value="BPD_transp_1"/>
    <property type="match status" value="1"/>
</dbReference>
<dbReference type="PROSITE" id="PS50928">
    <property type="entry name" value="ABC_TM1"/>
    <property type="match status" value="1"/>
</dbReference>
<keyword evidence="2 6" id="KW-0813">Transport</keyword>
<evidence type="ECO:0000256" key="5">
    <source>
        <dbReference type="ARBA" id="ARBA00023136"/>
    </source>
</evidence>
<comment type="subcellular location">
    <subcellularLocation>
        <location evidence="6">Cell membrane</location>
        <topology evidence="6">Multi-pass membrane protein</topology>
    </subcellularLocation>
    <subcellularLocation>
        <location evidence="1">Membrane</location>
        <topology evidence="1">Multi-pass membrane protein</topology>
    </subcellularLocation>
</comment>
<dbReference type="RefSeq" id="WP_179202909.1">
    <property type="nucleotide sequence ID" value="NZ_JAGJBZ010000001.1"/>
</dbReference>
<feature type="transmembrane region" description="Helical" evidence="6">
    <location>
        <begin position="90"/>
        <end position="113"/>
    </location>
</feature>